<keyword evidence="4" id="KW-1185">Reference proteome</keyword>
<name>A0A840NC42_9PSEU</name>
<feature type="domain" description="Methyltransferase" evidence="2">
    <location>
        <begin position="28"/>
        <end position="119"/>
    </location>
</feature>
<dbReference type="AlphaFoldDB" id="A0A840NC42"/>
<dbReference type="Pfam" id="PF13649">
    <property type="entry name" value="Methyltransf_25"/>
    <property type="match status" value="1"/>
</dbReference>
<keyword evidence="1" id="KW-0808">Transferase</keyword>
<dbReference type="GO" id="GO:0032259">
    <property type="term" value="P:methylation"/>
    <property type="evidence" value="ECO:0007669"/>
    <property type="project" value="UniProtKB-KW"/>
</dbReference>
<dbReference type="Gene3D" id="3.40.50.150">
    <property type="entry name" value="Vaccinia Virus protein VP39"/>
    <property type="match status" value="1"/>
</dbReference>
<sequence>MSGEPWNHNVHYHPRVLDAVPDDCDSALDIGCGDGTLVRKLAAKTRRVIGIDRSRSMIREARKATTDLTNASFVDSDFVDFEAKARDGEYGFICCVASLHHIDFASALTGMARMLSPGGTLMVIGLARHHTPLDWAVDLAAIPAHRVLARRHGGVTEPPGMPTQEPTMTWDDVRRTAQVLLPGSRYRRLLLWRYSLTWQKPEPLPR</sequence>
<dbReference type="PANTHER" id="PTHR43861">
    <property type="entry name" value="TRANS-ACONITATE 2-METHYLTRANSFERASE-RELATED"/>
    <property type="match status" value="1"/>
</dbReference>
<reference evidence="3 4" key="1">
    <citation type="submission" date="2020-08" db="EMBL/GenBank/DDBJ databases">
        <title>Sequencing the genomes of 1000 actinobacteria strains.</title>
        <authorList>
            <person name="Klenk H.-P."/>
        </authorList>
    </citation>
    <scope>NUCLEOTIDE SEQUENCE [LARGE SCALE GENOMIC DNA]</scope>
    <source>
        <strain evidence="3 4">DSM 45582</strain>
    </source>
</reference>
<evidence type="ECO:0000259" key="2">
    <source>
        <dbReference type="Pfam" id="PF13649"/>
    </source>
</evidence>
<protein>
    <submittedName>
        <fullName evidence="3">2-polyprenyl-3-methyl-5-hydroxy-6-metoxy-1, 4-benzoquinol methylase</fullName>
    </submittedName>
</protein>
<comment type="caution">
    <text evidence="3">The sequence shown here is derived from an EMBL/GenBank/DDBJ whole genome shotgun (WGS) entry which is preliminary data.</text>
</comment>
<dbReference type="SUPFAM" id="SSF53335">
    <property type="entry name" value="S-adenosyl-L-methionine-dependent methyltransferases"/>
    <property type="match status" value="1"/>
</dbReference>
<organism evidence="3 4">
    <name type="scientific">Saccharopolyspora gloriosae</name>
    <dbReference type="NCBI Taxonomy" id="455344"/>
    <lineage>
        <taxon>Bacteria</taxon>
        <taxon>Bacillati</taxon>
        <taxon>Actinomycetota</taxon>
        <taxon>Actinomycetes</taxon>
        <taxon>Pseudonocardiales</taxon>
        <taxon>Pseudonocardiaceae</taxon>
        <taxon>Saccharopolyspora</taxon>
    </lineage>
</organism>
<accession>A0A840NC42</accession>
<gene>
    <name evidence="3" type="ORF">BJ969_000866</name>
</gene>
<dbReference type="Proteomes" id="UP000580474">
    <property type="component" value="Unassembled WGS sequence"/>
</dbReference>
<proteinExistence type="predicted"/>
<dbReference type="InterPro" id="IPR041698">
    <property type="entry name" value="Methyltransf_25"/>
</dbReference>
<evidence type="ECO:0000256" key="1">
    <source>
        <dbReference type="ARBA" id="ARBA00022679"/>
    </source>
</evidence>
<dbReference type="EMBL" id="JACHIV010000001">
    <property type="protein sequence ID" value="MBB5067778.1"/>
    <property type="molecule type" value="Genomic_DNA"/>
</dbReference>
<dbReference type="GO" id="GO:0008168">
    <property type="term" value="F:methyltransferase activity"/>
    <property type="evidence" value="ECO:0007669"/>
    <property type="project" value="UniProtKB-KW"/>
</dbReference>
<keyword evidence="3" id="KW-0489">Methyltransferase</keyword>
<dbReference type="RefSeq" id="WP_184477529.1">
    <property type="nucleotide sequence ID" value="NZ_JACHIV010000001.1"/>
</dbReference>
<dbReference type="InterPro" id="IPR029063">
    <property type="entry name" value="SAM-dependent_MTases_sf"/>
</dbReference>
<dbReference type="CDD" id="cd02440">
    <property type="entry name" value="AdoMet_MTases"/>
    <property type="match status" value="1"/>
</dbReference>
<evidence type="ECO:0000313" key="4">
    <source>
        <dbReference type="Proteomes" id="UP000580474"/>
    </source>
</evidence>
<evidence type="ECO:0000313" key="3">
    <source>
        <dbReference type="EMBL" id="MBB5067778.1"/>
    </source>
</evidence>